<organism evidence="7 8">
    <name type="scientific">Lacticaseibacillus paracasei NRIC 0644</name>
    <dbReference type="NCBI Taxonomy" id="1435038"/>
    <lineage>
        <taxon>Bacteria</taxon>
        <taxon>Bacillati</taxon>
        <taxon>Bacillota</taxon>
        <taxon>Bacilli</taxon>
        <taxon>Lactobacillales</taxon>
        <taxon>Lactobacillaceae</taxon>
        <taxon>Lacticaseibacillus</taxon>
    </lineage>
</organism>
<comment type="function">
    <text evidence="5">Carrier protein involved in the D-alanylation of lipoteichoic acid (LTA). The loading of thioester-linked D-alanine onto DltC is catalyzed by D-alanine--D-alanyl carrier protein ligase DltA. The DltC-carried D-alanyl group is further transferred to cell membrane phosphatidylglycerol (PG) by forming an ester bond, probably catalyzed by DltD. D-alanylation of LTA plays an important role in modulating the properties of the cell wall in Gram-positive bacteria, influencing the net charge of the cell wall.</text>
</comment>
<comment type="subcellular location">
    <subcellularLocation>
        <location evidence="5">Cytoplasm</location>
    </subcellularLocation>
</comment>
<evidence type="ECO:0000256" key="3">
    <source>
        <dbReference type="ARBA" id="ARBA00022553"/>
    </source>
</evidence>
<evidence type="ECO:0000259" key="6">
    <source>
        <dbReference type="PROSITE" id="PS50075"/>
    </source>
</evidence>
<comment type="PTM">
    <text evidence="5">4'-phosphopantetheine is transferred from CoA to a specific serine of apo-DCP.</text>
</comment>
<comment type="similarity">
    <text evidence="5">Belongs to the DltC family.</text>
</comment>
<dbReference type="SUPFAM" id="SSF47336">
    <property type="entry name" value="ACP-like"/>
    <property type="match status" value="1"/>
</dbReference>
<gene>
    <name evidence="5" type="primary">dltC</name>
    <name evidence="7" type="ORF">LC0644_2393</name>
</gene>
<dbReference type="GO" id="GO:0036370">
    <property type="term" value="F:D-alanyl carrier activity"/>
    <property type="evidence" value="ECO:0007669"/>
    <property type="project" value="UniProtKB-UniRule"/>
</dbReference>
<protein>
    <recommendedName>
        <fullName evidence="5">D-alanyl carrier protein</fullName>
        <shortName evidence="5">DCP</shortName>
    </recommendedName>
    <alternativeName>
        <fullName evidence="5">D-alanine--poly(phosphoribitol) ligase subunit 2</fullName>
    </alternativeName>
</protein>
<name>A0A0C9Q072_LACPA</name>
<keyword evidence="2 5" id="KW-0963">Cytoplasm</keyword>
<proteinExistence type="inferred from homology"/>
<dbReference type="GO" id="GO:0070395">
    <property type="term" value="P:lipoteichoic acid biosynthetic process"/>
    <property type="evidence" value="ECO:0007669"/>
    <property type="project" value="UniProtKB-UniRule"/>
</dbReference>
<dbReference type="NCBIfam" id="TIGR01688">
    <property type="entry name" value="dltC"/>
    <property type="match status" value="1"/>
</dbReference>
<dbReference type="HAMAP" id="MF_00565">
    <property type="entry name" value="DltC"/>
    <property type="match status" value="1"/>
</dbReference>
<keyword evidence="4 5" id="KW-0961">Cell wall biogenesis/degradation</keyword>
<comment type="caution">
    <text evidence="7">The sequence shown here is derived from an EMBL/GenBank/DDBJ whole genome shotgun (WGS) entry which is preliminary data.</text>
</comment>
<accession>A0A0C9Q072</accession>
<comment type="pathway">
    <text evidence="5">Cell wall biogenesis; lipoteichoic acid biosynthesis.</text>
</comment>
<dbReference type="Gene3D" id="1.10.1200.10">
    <property type="entry name" value="ACP-like"/>
    <property type="match status" value="1"/>
</dbReference>
<dbReference type="EMBL" id="BAYM01000376">
    <property type="protein sequence ID" value="GAN37804.1"/>
    <property type="molecule type" value="Genomic_DNA"/>
</dbReference>
<keyword evidence="1 5" id="KW-0596">Phosphopantetheine</keyword>
<dbReference type="AlphaFoldDB" id="A0A0C9Q072"/>
<evidence type="ECO:0000256" key="5">
    <source>
        <dbReference type="HAMAP-Rule" id="MF_00565"/>
    </source>
</evidence>
<dbReference type="GO" id="GO:0005737">
    <property type="term" value="C:cytoplasm"/>
    <property type="evidence" value="ECO:0007669"/>
    <property type="project" value="UniProtKB-SubCell"/>
</dbReference>
<dbReference type="PROSITE" id="PS50075">
    <property type="entry name" value="CARRIER"/>
    <property type="match status" value="1"/>
</dbReference>
<evidence type="ECO:0000256" key="4">
    <source>
        <dbReference type="ARBA" id="ARBA00023316"/>
    </source>
</evidence>
<dbReference type="InterPro" id="IPR009081">
    <property type="entry name" value="PP-bd_ACP"/>
</dbReference>
<dbReference type="InterPro" id="IPR036736">
    <property type="entry name" value="ACP-like_sf"/>
</dbReference>
<evidence type="ECO:0000313" key="7">
    <source>
        <dbReference type="EMBL" id="GAN37804.1"/>
    </source>
</evidence>
<dbReference type="Pfam" id="PF00550">
    <property type="entry name" value="PP-binding"/>
    <property type="match status" value="1"/>
</dbReference>
<evidence type="ECO:0000313" key="8">
    <source>
        <dbReference type="Proteomes" id="UP000032552"/>
    </source>
</evidence>
<reference evidence="8" key="1">
    <citation type="submission" date="2014-05" db="EMBL/GenBank/DDBJ databases">
        <title>Whole genome sequencing of Lactobacillus casei NRIC0644.</title>
        <authorList>
            <person name="Atarashi H."/>
            <person name="Yoshida Y."/>
            <person name="Fujimura S."/>
            <person name="Tanaka N."/>
            <person name="Shiwa Y."/>
            <person name="Yoshikawa H."/>
            <person name="Okada S."/>
            <person name="Nakagawa J."/>
        </authorList>
    </citation>
    <scope>NUCLEOTIDE SEQUENCE [LARGE SCALE GENOMIC DNA]</scope>
    <source>
        <strain evidence="8">NRIC0644</strain>
    </source>
</reference>
<sequence>MADEAIKNGVLDILADLTGSDDVKTNLDLNLFETGLLDSMGTVQLLLELQSQFGVEAPVSEFDRSQWDTPNKIIAKVEQAQ</sequence>
<evidence type="ECO:0000256" key="1">
    <source>
        <dbReference type="ARBA" id="ARBA00022450"/>
    </source>
</evidence>
<dbReference type="InterPro" id="IPR003230">
    <property type="entry name" value="DltC"/>
</dbReference>
<dbReference type="UniPathway" id="UPA00556"/>
<dbReference type="GO" id="GO:0071555">
    <property type="term" value="P:cell wall organization"/>
    <property type="evidence" value="ECO:0007669"/>
    <property type="project" value="UniProtKB-KW"/>
</dbReference>
<evidence type="ECO:0000256" key="2">
    <source>
        <dbReference type="ARBA" id="ARBA00022490"/>
    </source>
</evidence>
<keyword evidence="3 5" id="KW-0597">Phosphoprotein</keyword>
<dbReference type="SMR" id="A0A0C9Q072"/>
<feature type="domain" description="Carrier" evidence="6">
    <location>
        <begin position="1"/>
        <end position="81"/>
    </location>
</feature>
<dbReference type="Proteomes" id="UP000032552">
    <property type="component" value="Unassembled WGS sequence"/>
</dbReference>
<dbReference type="NCBIfam" id="NF003464">
    <property type="entry name" value="PRK05087.1"/>
    <property type="match status" value="1"/>
</dbReference>
<dbReference type="RefSeq" id="WP_003564027.1">
    <property type="nucleotide sequence ID" value="NZ_BAYM01000376.1"/>
</dbReference>
<feature type="modified residue" description="O-(pantetheine 4'-phosphoryl)serine" evidence="5">
    <location>
        <position position="39"/>
    </location>
</feature>
<dbReference type="GeneID" id="57089408"/>